<keyword evidence="3 5" id="KW-0238">DNA-binding</keyword>
<evidence type="ECO:0000256" key="4">
    <source>
        <dbReference type="ARBA" id="ARBA00023163"/>
    </source>
</evidence>
<gene>
    <name evidence="7" type="ORF">Afil01_44200</name>
</gene>
<evidence type="ECO:0000256" key="5">
    <source>
        <dbReference type="PROSITE-ProRule" id="PRU00335"/>
    </source>
</evidence>
<dbReference type="InterPro" id="IPR036271">
    <property type="entry name" value="Tet_transcr_reg_TetR-rel_C_sf"/>
</dbReference>
<evidence type="ECO:0000259" key="6">
    <source>
        <dbReference type="PROSITE" id="PS50977"/>
    </source>
</evidence>
<dbReference type="Pfam" id="PF00440">
    <property type="entry name" value="TetR_N"/>
    <property type="match status" value="1"/>
</dbReference>
<dbReference type="InterPro" id="IPR050109">
    <property type="entry name" value="HTH-type_TetR-like_transc_reg"/>
</dbReference>
<proteinExistence type="predicted"/>
<reference evidence="7" key="1">
    <citation type="submission" date="2023-03" db="EMBL/GenBank/DDBJ databases">
        <title>Actinorhabdospora filicis NBRC 111898.</title>
        <authorList>
            <person name="Ichikawa N."/>
            <person name="Sato H."/>
            <person name="Tonouchi N."/>
        </authorList>
    </citation>
    <scope>NUCLEOTIDE SEQUENCE</scope>
    <source>
        <strain evidence="7">NBRC 111898</strain>
    </source>
</reference>
<keyword evidence="1" id="KW-0678">Repressor</keyword>
<organism evidence="7 8">
    <name type="scientific">Actinorhabdospora filicis</name>
    <dbReference type="NCBI Taxonomy" id="1785913"/>
    <lineage>
        <taxon>Bacteria</taxon>
        <taxon>Bacillati</taxon>
        <taxon>Actinomycetota</taxon>
        <taxon>Actinomycetes</taxon>
        <taxon>Micromonosporales</taxon>
        <taxon>Micromonosporaceae</taxon>
        <taxon>Actinorhabdospora</taxon>
    </lineage>
</organism>
<dbReference type="InterPro" id="IPR004111">
    <property type="entry name" value="Repressor_TetR_C"/>
</dbReference>
<dbReference type="Proteomes" id="UP001165079">
    <property type="component" value="Unassembled WGS sequence"/>
</dbReference>
<dbReference type="InterPro" id="IPR009057">
    <property type="entry name" value="Homeodomain-like_sf"/>
</dbReference>
<dbReference type="InterPro" id="IPR001647">
    <property type="entry name" value="HTH_TetR"/>
</dbReference>
<keyword evidence="2" id="KW-0805">Transcription regulation</keyword>
<name>A0A9W6WB16_9ACTN</name>
<dbReference type="Pfam" id="PF02909">
    <property type="entry name" value="TetR_C_1"/>
    <property type="match status" value="1"/>
</dbReference>
<dbReference type="InterPro" id="IPR023772">
    <property type="entry name" value="DNA-bd_HTH_TetR-type_CS"/>
</dbReference>
<evidence type="ECO:0000256" key="3">
    <source>
        <dbReference type="ARBA" id="ARBA00023125"/>
    </source>
</evidence>
<dbReference type="PRINTS" id="PR00400">
    <property type="entry name" value="TETREPRESSOR"/>
</dbReference>
<dbReference type="EMBL" id="BSTX01000003">
    <property type="protein sequence ID" value="GLZ79613.1"/>
    <property type="molecule type" value="Genomic_DNA"/>
</dbReference>
<comment type="caution">
    <text evidence="7">The sequence shown here is derived from an EMBL/GenBank/DDBJ whole genome shotgun (WGS) entry which is preliminary data.</text>
</comment>
<dbReference type="InterPro" id="IPR003012">
    <property type="entry name" value="Tet_transcr_reg_TetR"/>
</dbReference>
<dbReference type="GO" id="GO:0000976">
    <property type="term" value="F:transcription cis-regulatory region binding"/>
    <property type="evidence" value="ECO:0007669"/>
    <property type="project" value="TreeGrafter"/>
</dbReference>
<dbReference type="SUPFAM" id="SSF48498">
    <property type="entry name" value="Tetracyclin repressor-like, C-terminal domain"/>
    <property type="match status" value="1"/>
</dbReference>
<evidence type="ECO:0000256" key="2">
    <source>
        <dbReference type="ARBA" id="ARBA00023015"/>
    </source>
</evidence>
<evidence type="ECO:0000313" key="8">
    <source>
        <dbReference type="Proteomes" id="UP001165079"/>
    </source>
</evidence>
<dbReference type="PROSITE" id="PS01081">
    <property type="entry name" value="HTH_TETR_1"/>
    <property type="match status" value="1"/>
</dbReference>
<dbReference type="Gene3D" id="1.10.10.60">
    <property type="entry name" value="Homeodomain-like"/>
    <property type="match status" value="1"/>
</dbReference>
<dbReference type="PANTHER" id="PTHR30055">
    <property type="entry name" value="HTH-TYPE TRANSCRIPTIONAL REGULATOR RUTR"/>
    <property type="match status" value="1"/>
</dbReference>
<protein>
    <submittedName>
        <fullName evidence="7">TetR family transcriptional regulator</fullName>
    </submittedName>
</protein>
<dbReference type="SUPFAM" id="SSF46689">
    <property type="entry name" value="Homeodomain-like"/>
    <property type="match status" value="1"/>
</dbReference>
<dbReference type="Gene3D" id="1.10.357.10">
    <property type="entry name" value="Tetracycline Repressor, domain 2"/>
    <property type="match status" value="1"/>
</dbReference>
<sequence length="231" mass="24904">MRAIPGENSPTPVGDVWLRPARAHKGDPPLTRARITEAAVALLDDEGMDRLTMRRLAERLDAGATTLYWHVSTKDDVIDLAVDAIFGEATVPSPTGSPRADVTALLHAWRAAMLRHPWSAAVPARRRPLIGPRFLAWMEFLQSALVRTGLPAAQVNPATWALYNHVMGSVSGQIGLRLPAAELEAGRRHLQSVAAEFPTVAAHNYIADTDWDAAFSSGLGFLLDGITAHAG</sequence>
<accession>A0A9W6WB16</accession>
<feature type="domain" description="HTH tetR-type" evidence="6">
    <location>
        <begin position="29"/>
        <end position="89"/>
    </location>
</feature>
<dbReference type="GO" id="GO:0045892">
    <property type="term" value="P:negative regulation of DNA-templated transcription"/>
    <property type="evidence" value="ECO:0007669"/>
    <property type="project" value="InterPro"/>
</dbReference>
<dbReference type="PROSITE" id="PS50977">
    <property type="entry name" value="HTH_TETR_2"/>
    <property type="match status" value="1"/>
</dbReference>
<evidence type="ECO:0000313" key="7">
    <source>
        <dbReference type="EMBL" id="GLZ79613.1"/>
    </source>
</evidence>
<dbReference type="AlphaFoldDB" id="A0A9W6WB16"/>
<dbReference type="RefSeq" id="WP_285664758.1">
    <property type="nucleotide sequence ID" value="NZ_BSTX01000003.1"/>
</dbReference>
<keyword evidence="8" id="KW-1185">Reference proteome</keyword>
<feature type="DNA-binding region" description="H-T-H motif" evidence="5">
    <location>
        <begin position="52"/>
        <end position="71"/>
    </location>
</feature>
<keyword evidence="4" id="KW-0804">Transcription</keyword>
<dbReference type="GO" id="GO:0046677">
    <property type="term" value="P:response to antibiotic"/>
    <property type="evidence" value="ECO:0007669"/>
    <property type="project" value="InterPro"/>
</dbReference>
<dbReference type="PANTHER" id="PTHR30055:SF151">
    <property type="entry name" value="TRANSCRIPTIONAL REGULATORY PROTEIN"/>
    <property type="match status" value="1"/>
</dbReference>
<evidence type="ECO:0000256" key="1">
    <source>
        <dbReference type="ARBA" id="ARBA00022491"/>
    </source>
</evidence>
<dbReference type="GO" id="GO:0003700">
    <property type="term" value="F:DNA-binding transcription factor activity"/>
    <property type="evidence" value="ECO:0007669"/>
    <property type="project" value="TreeGrafter"/>
</dbReference>